<dbReference type="PROSITE" id="PS50108">
    <property type="entry name" value="CRIB"/>
    <property type="match status" value="1"/>
</dbReference>
<sequence>MAGKIKGIYKVVKEREMEIGLPTDVKHVAHVGVGHSSTVPPSWLDEFKFGPETTTTTTTKSMDNNTDVSHPTTLSIDNTNVSHPTTVSKRSSQGTYSQNLPCFLLHHDVNARLDQSMESQPETKKMRNQSCTDLPNVTNKRKRRKKNNSIAESSSMKSRRVSKTKETSTPLALSPDLRI</sequence>
<dbReference type="Proteomes" id="UP001472677">
    <property type="component" value="Unassembled WGS sequence"/>
</dbReference>
<dbReference type="PANTHER" id="PTHR46325">
    <property type="entry name" value="CRIB DOMAIN-CONTAINING PROTEIN RIC8"/>
    <property type="match status" value="1"/>
</dbReference>
<protein>
    <recommendedName>
        <fullName evidence="2">CRIB domain-containing protein</fullName>
    </recommendedName>
</protein>
<evidence type="ECO:0000313" key="4">
    <source>
        <dbReference type="Proteomes" id="UP001472677"/>
    </source>
</evidence>
<dbReference type="InterPro" id="IPR000095">
    <property type="entry name" value="CRIB_dom"/>
</dbReference>
<dbReference type="CDD" id="cd00132">
    <property type="entry name" value="CRIB"/>
    <property type="match status" value="1"/>
</dbReference>
<accession>A0ABR2FAN5</accession>
<comment type="caution">
    <text evidence="3">The sequence shown here is derived from an EMBL/GenBank/DDBJ whole genome shotgun (WGS) entry which is preliminary data.</text>
</comment>
<evidence type="ECO:0000259" key="2">
    <source>
        <dbReference type="PROSITE" id="PS50108"/>
    </source>
</evidence>
<evidence type="ECO:0000313" key="3">
    <source>
        <dbReference type="EMBL" id="KAK8575391.1"/>
    </source>
</evidence>
<organism evidence="3 4">
    <name type="scientific">Hibiscus sabdariffa</name>
    <name type="common">roselle</name>
    <dbReference type="NCBI Taxonomy" id="183260"/>
    <lineage>
        <taxon>Eukaryota</taxon>
        <taxon>Viridiplantae</taxon>
        <taxon>Streptophyta</taxon>
        <taxon>Embryophyta</taxon>
        <taxon>Tracheophyta</taxon>
        <taxon>Spermatophyta</taxon>
        <taxon>Magnoliopsida</taxon>
        <taxon>eudicotyledons</taxon>
        <taxon>Gunneridae</taxon>
        <taxon>Pentapetalae</taxon>
        <taxon>rosids</taxon>
        <taxon>malvids</taxon>
        <taxon>Malvales</taxon>
        <taxon>Malvaceae</taxon>
        <taxon>Malvoideae</taxon>
        <taxon>Hibiscus</taxon>
    </lineage>
</organism>
<reference evidence="3 4" key="1">
    <citation type="journal article" date="2024" name="G3 (Bethesda)">
        <title>Genome assembly of Hibiscus sabdariffa L. provides insights into metabolisms of medicinal natural products.</title>
        <authorList>
            <person name="Kim T."/>
        </authorList>
    </citation>
    <scope>NUCLEOTIDE SEQUENCE [LARGE SCALE GENOMIC DNA]</scope>
    <source>
        <strain evidence="3">TK-2024</strain>
        <tissue evidence="3">Old leaves</tissue>
    </source>
</reference>
<evidence type="ECO:0000256" key="1">
    <source>
        <dbReference type="SAM" id="MobiDB-lite"/>
    </source>
</evidence>
<name>A0ABR2FAN5_9ROSI</name>
<feature type="domain" description="CRIB" evidence="2">
    <location>
        <begin position="19"/>
        <end position="32"/>
    </location>
</feature>
<dbReference type="PANTHER" id="PTHR46325:SF20">
    <property type="entry name" value="CRIB DOMAIN-CONTAINING PROTEIN RIC10"/>
    <property type="match status" value="1"/>
</dbReference>
<proteinExistence type="predicted"/>
<dbReference type="EMBL" id="JBBPBM010000007">
    <property type="protein sequence ID" value="KAK8575391.1"/>
    <property type="molecule type" value="Genomic_DNA"/>
</dbReference>
<gene>
    <name evidence="3" type="ORF">V6N12_063066</name>
</gene>
<feature type="region of interest" description="Disordered" evidence="1">
    <location>
        <begin position="72"/>
        <end position="95"/>
    </location>
</feature>
<keyword evidence="4" id="KW-1185">Reference proteome</keyword>
<feature type="region of interest" description="Disordered" evidence="1">
    <location>
        <begin position="116"/>
        <end position="179"/>
    </location>
</feature>
<feature type="compositionally biased region" description="Polar residues" evidence="1">
    <location>
        <begin position="128"/>
        <end position="138"/>
    </location>
</feature>